<dbReference type="AlphaFoldDB" id="A0A1Y6KSN5"/>
<dbReference type="RefSeq" id="WP_087819505.1">
    <property type="nucleotide sequence ID" value="NZ_FYAH01000001.1"/>
</dbReference>
<dbReference type="GO" id="GO:0004022">
    <property type="term" value="F:alcohol dehydrogenase (NAD+) activity"/>
    <property type="evidence" value="ECO:0007669"/>
    <property type="project" value="UniProtKB-EC"/>
</dbReference>
<dbReference type="GO" id="GO:0046872">
    <property type="term" value="F:metal ion binding"/>
    <property type="evidence" value="ECO:0007669"/>
    <property type="project" value="InterPro"/>
</dbReference>
<gene>
    <name evidence="6" type="primary">adhB_2</name>
    <name evidence="6" type="ORF">PAQU9191_00407</name>
</gene>
<dbReference type="Proteomes" id="UP000196485">
    <property type="component" value="Unassembled WGS sequence"/>
</dbReference>
<evidence type="ECO:0000256" key="1">
    <source>
        <dbReference type="ARBA" id="ARBA00001962"/>
    </source>
</evidence>
<accession>A0A1Y6KSN5</accession>
<dbReference type="InterPro" id="IPR039697">
    <property type="entry name" value="Alcohol_dehydrogenase_Fe"/>
</dbReference>
<reference evidence="7" key="1">
    <citation type="submission" date="2017-06" db="EMBL/GenBank/DDBJ databases">
        <authorList>
            <person name="Rodrigo-Torres L."/>
            <person name="Arahal R. D."/>
            <person name="Lucena T."/>
        </authorList>
    </citation>
    <scope>NUCLEOTIDE SEQUENCE [LARGE SCALE GENOMIC DNA]</scope>
    <source>
        <strain evidence="7">type strain: CECT 9192</strain>
    </source>
</reference>
<feature type="domain" description="Alcohol dehydrogenase iron-type/glycerol dehydrogenase GldA" evidence="4">
    <location>
        <begin position="8"/>
        <end position="174"/>
    </location>
</feature>
<evidence type="ECO:0000313" key="7">
    <source>
        <dbReference type="Proteomes" id="UP000196485"/>
    </source>
</evidence>
<dbReference type="Pfam" id="PF25137">
    <property type="entry name" value="ADH_Fe_C"/>
    <property type="match status" value="1"/>
</dbReference>
<dbReference type="SUPFAM" id="SSF56796">
    <property type="entry name" value="Dehydroquinate synthase-like"/>
    <property type="match status" value="1"/>
</dbReference>
<proteinExistence type="inferred from homology"/>
<sequence length="391" mass="42587">MFQFMTSTRIIFGEGALHDSLSLLNQFGYSALLVTGQDQQRSQQLEQYFKQQNMRYQRLVIKGEPLIAMIEELAAMGRTFCPDMVIGIGGGSVLDVAKSLAALIPNQGSVYDYVDVVGRNVPLQVKSLPFIAIPTTAGTGAEVSKSAVLQSAQEQVKVNLSNVELFPDLAIIDPTLTYGMDSVLSGCCAMDAFTHLMEAYVCGEPNPLTDMICEEGLKRISMSILAACRDDHYPSRSDMAFAAMLGGMARSNAKLGAAHGLASSLSGRLNAPHGLITARLSPYVMAENISVAIELGRSDVLARYQKLAVILTMNSDANIEDSVQWVDSILTKLQLPLLSKYGLCNTTFEEVAEDALRTCAIKGNPLPLNQQRLITILEQVCYRCCDYHSHD</sequence>
<evidence type="ECO:0000313" key="6">
    <source>
        <dbReference type="EMBL" id="SMY15189.1"/>
    </source>
</evidence>
<keyword evidence="3 6" id="KW-0560">Oxidoreductase</keyword>
<dbReference type="Gene3D" id="3.40.50.1970">
    <property type="match status" value="1"/>
</dbReference>
<protein>
    <submittedName>
        <fullName evidence="6">Alcohol dehydrogenase 2</fullName>
        <ecNumber evidence="6">1.1.1.1</ecNumber>
    </submittedName>
</protein>
<dbReference type="PANTHER" id="PTHR11496">
    <property type="entry name" value="ALCOHOL DEHYDROGENASE"/>
    <property type="match status" value="1"/>
</dbReference>
<keyword evidence="7" id="KW-1185">Reference proteome</keyword>
<dbReference type="InterPro" id="IPR001670">
    <property type="entry name" value="ADH_Fe/GldA"/>
</dbReference>
<dbReference type="Pfam" id="PF00465">
    <property type="entry name" value="Fe-ADH"/>
    <property type="match status" value="1"/>
</dbReference>
<comment type="cofactor">
    <cofactor evidence="1">
        <name>Fe cation</name>
        <dbReference type="ChEBI" id="CHEBI:24875"/>
    </cofactor>
</comment>
<dbReference type="PANTHER" id="PTHR11496:SF102">
    <property type="entry name" value="ALCOHOL DEHYDROGENASE 4"/>
    <property type="match status" value="1"/>
</dbReference>
<dbReference type="Gene3D" id="1.20.1090.10">
    <property type="entry name" value="Dehydroquinate synthase-like - alpha domain"/>
    <property type="match status" value="1"/>
</dbReference>
<dbReference type="InterPro" id="IPR056798">
    <property type="entry name" value="ADH_Fe_C"/>
</dbReference>
<dbReference type="EC" id="1.1.1.1" evidence="6"/>
<comment type="similarity">
    <text evidence="2">Belongs to the iron-containing alcohol dehydrogenase family.</text>
</comment>
<dbReference type="FunFam" id="3.40.50.1970:FF:000003">
    <property type="entry name" value="Alcohol dehydrogenase, iron-containing"/>
    <property type="match status" value="1"/>
</dbReference>
<evidence type="ECO:0000259" key="4">
    <source>
        <dbReference type="Pfam" id="PF00465"/>
    </source>
</evidence>
<name>A0A1Y6KSN5_9GAMM</name>
<evidence type="ECO:0000259" key="5">
    <source>
        <dbReference type="Pfam" id="PF25137"/>
    </source>
</evidence>
<feature type="domain" description="Fe-containing alcohol dehydrogenase-like C-terminal" evidence="5">
    <location>
        <begin position="189"/>
        <end position="379"/>
    </location>
</feature>
<organism evidence="6 7">
    <name type="scientific">Photobacterium aquimaris</name>
    <dbReference type="NCBI Taxonomy" id="512643"/>
    <lineage>
        <taxon>Bacteria</taxon>
        <taxon>Pseudomonadati</taxon>
        <taxon>Pseudomonadota</taxon>
        <taxon>Gammaproteobacteria</taxon>
        <taxon>Vibrionales</taxon>
        <taxon>Vibrionaceae</taxon>
        <taxon>Photobacterium</taxon>
    </lineage>
</organism>
<evidence type="ECO:0000256" key="3">
    <source>
        <dbReference type="ARBA" id="ARBA00023002"/>
    </source>
</evidence>
<evidence type="ECO:0000256" key="2">
    <source>
        <dbReference type="ARBA" id="ARBA00007358"/>
    </source>
</evidence>
<dbReference type="EMBL" id="FYAH01000001">
    <property type="protein sequence ID" value="SMY15189.1"/>
    <property type="molecule type" value="Genomic_DNA"/>
</dbReference>
<dbReference type="CDD" id="cd08183">
    <property type="entry name" value="Fe-ADH-like"/>
    <property type="match status" value="1"/>
</dbReference>